<dbReference type="PANTHER" id="PTHR42901:SF1">
    <property type="entry name" value="ALCOHOL DEHYDROGENASE"/>
    <property type="match status" value="1"/>
</dbReference>
<protein>
    <submittedName>
        <fullName evidence="4">NADP-dependent 3-hydroxy acid dehydrogenase YdfG</fullName>
    </submittedName>
</protein>
<evidence type="ECO:0000256" key="2">
    <source>
        <dbReference type="ARBA" id="ARBA00023002"/>
    </source>
</evidence>
<evidence type="ECO:0000313" key="5">
    <source>
        <dbReference type="Proteomes" id="UP000221394"/>
    </source>
</evidence>
<accession>A0A2A9EAZ8</accession>
<dbReference type="InterPro" id="IPR002347">
    <property type="entry name" value="SDR_fam"/>
</dbReference>
<keyword evidence="2" id="KW-0560">Oxidoreductase</keyword>
<dbReference type="SUPFAM" id="SSF51735">
    <property type="entry name" value="NAD(P)-binding Rossmann-fold domains"/>
    <property type="match status" value="1"/>
</dbReference>
<dbReference type="PRINTS" id="PR00081">
    <property type="entry name" value="GDHRDH"/>
</dbReference>
<dbReference type="RefSeq" id="WP_098457223.1">
    <property type="nucleotide sequence ID" value="NZ_PDJH01000001.1"/>
</dbReference>
<dbReference type="Gene3D" id="3.40.50.720">
    <property type="entry name" value="NAD(P)-binding Rossmann-like Domain"/>
    <property type="match status" value="1"/>
</dbReference>
<dbReference type="Pfam" id="PF00106">
    <property type="entry name" value="adh_short"/>
    <property type="match status" value="1"/>
</dbReference>
<evidence type="ECO:0000313" key="4">
    <source>
        <dbReference type="EMBL" id="PFG35993.1"/>
    </source>
</evidence>
<dbReference type="OrthoDB" id="9775296at2"/>
<gene>
    <name evidence="4" type="ORF">ATL41_0694</name>
</gene>
<proteinExistence type="inferred from homology"/>
<sequence>MSDDVAAPSVPDDSTVPATRAGRRAARRGADDAVRPEALRAVVTGASSGIGRATVVLLRSIGWDVYAVARRADRLAELAEETGAVPVVADLTDDTAVAAAVEKITAEGPVHALVNNAGGALGVDRVAEADVERWQRMYDTNVLGTLRVTKALLPALRASGRGDVVVLTSTAGHDTYPGGAGYVAAKHAERIIANTLRLELVGEPVRVIEIAPGMVHTEEFSLNRYDGDAEAASRVYAGVAEPLLAEDVADAIVWTLTRPHHVNVDSLIIRPRAQASNTVVAREP</sequence>
<dbReference type="EMBL" id="PDJH01000001">
    <property type="protein sequence ID" value="PFG35993.1"/>
    <property type="molecule type" value="Genomic_DNA"/>
</dbReference>
<comment type="caution">
    <text evidence="4">The sequence shown here is derived from an EMBL/GenBank/DDBJ whole genome shotgun (WGS) entry which is preliminary data.</text>
</comment>
<keyword evidence="5" id="KW-1185">Reference proteome</keyword>
<organism evidence="4 5">
    <name type="scientific">Flavimobilis soli</name>
    <dbReference type="NCBI Taxonomy" id="442709"/>
    <lineage>
        <taxon>Bacteria</taxon>
        <taxon>Bacillati</taxon>
        <taxon>Actinomycetota</taxon>
        <taxon>Actinomycetes</taxon>
        <taxon>Micrococcales</taxon>
        <taxon>Jonesiaceae</taxon>
        <taxon>Flavimobilis</taxon>
    </lineage>
</organism>
<evidence type="ECO:0000256" key="3">
    <source>
        <dbReference type="SAM" id="MobiDB-lite"/>
    </source>
</evidence>
<dbReference type="Proteomes" id="UP000221394">
    <property type="component" value="Unassembled WGS sequence"/>
</dbReference>
<dbReference type="GO" id="GO:0016616">
    <property type="term" value="F:oxidoreductase activity, acting on the CH-OH group of donors, NAD or NADP as acceptor"/>
    <property type="evidence" value="ECO:0007669"/>
    <property type="project" value="UniProtKB-ARBA"/>
</dbReference>
<evidence type="ECO:0000256" key="1">
    <source>
        <dbReference type="ARBA" id="ARBA00006484"/>
    </source>
</evidence>
<dbReference type="PANTHER" id="PTHR42901">
    <property type="entry name" value="ALCOHOL DEHYDROGENASE"/>
    <property type="match status" value="1"/>
</dbReference>
<dbReference type="InterPro" id="IPR036291">
    <property type="entry name" value="NAD(P)-bd_dom_sf"/>
</dbReference>
<comment type="similarity">
    <text evidence="1">Belongs to the short-chain dehydrogenases/reductases (SDR) family.</text>
</comment>
<reference evidence="4 5" key="1">
    <citation type="submission" date="2017-10" db="EMBL/GenBank/DDBJ databases">
        <title>Sequencing the genomes of 1000 actinobacteria strains.</title>
        <authorList>
            <person name="Klenk H.-P."/>
        </authorList>
    </citation>
    <scope>NUCLEOTIDE SEQUENCE [LARGE SCALE GENOMIC DNA]</scope>
    <source>
        <strain evidence="4 5">DSM 21574</strain>
    </source>
</reference>
<name>A0A2A9EAZ8_9MICO</name>
<dbReference type="AlphaFoldDB" id="A0A2A9EAZ8"/>
<dbReference type="FunFam" id="3.40.50.720:FF:000047">
    <property type="entry name" value="NADP-dependent L-serine/L-allo-threonine dehydrogenase"/>
    <property type="match status" value="1"/>
</dbReference>
<feature type="region of interest" description="Disordered" evidence="3">
    <location>
        <begin position="1"/>
        <end position="30"/>
    </location>
</feature>